<dbReference type="InterPro" id="IPR036388">
    <property type="entry name" value="WH-like_DNA-bd_sf"/>
</dbReference>
<accession>A0ABU5KBD8</accession>
<dbReference type="EMBL" id="JAXQPW010000002">
    <property type="protein sequence ID" value="MDZ5662164.1"/>
    <property type="molecule type" value="Genomic_DNA"/>
</dbReference>
<evidence type="ECO:0000313" key="2">
    <source>
        <dbReference type="EMBL" id="MDZ5662164.1"/>
    </source>
</evidence>
<dbReference type="PANTHER" id="PTHR34293">
    <property type="entry name" value="HTH-TYPE TRANSCRIPTIONAL REGULATOR TRMBL2"/>
    <property type="match status" value="1"/>
</dbReference>
<name>A0ABU5KBD8_9ACTN</name>
<keyword evidence="3" id="KW-1185">Reference proteome</keyword>
<protein>
    <submittedName>
        <fullName evidence="2">LuxR C-terminal-related transcriptional regulator</fullName>
    </submittedName>
</protein>
<comment type="caution">
    <text evidence="2">The sequence shown here is derived from an EMBL/GenBank/DDBJ whole genome shotgun (WGS) entry which is preliminary data.</text>
</comment>
<evidence type="ECO:0000313" key="3">
    <source>
        <dbReference type="Proteomes" id="UP001291999"/>
    </source>
</evidence>
<dbReference type="SMART" id="SM00421">
    <property type="entry name" value="HTH_LUXR"/>
    <property type="match status" value="1"/>
</dbReference>
<dbReference type="InterPro" id="IPR000792">
    <property type="entry name" value="Tscrpt_reg_LuxR_C"/>
</dbReference>
<evidence type="ECO:0000259" key="1">
    <source>
        <dbReference type="PROSITE" id="PS50043"/>
    </source>
</evidence>
<dbReference type="PROSITE" id="PS50043">
    <property type="entry name" value="HTH_LUXR_2"/>
    <property type="match status" value="1"/>
</dbReference>
<dbReference type="SUPFAM" id="SSF46894">
    <property type="entry name" value="C-terminal effector domain of the bipartite response regulators"/>
    <property type="match status" value="1"/>
</dbReference>
<dbReference type="PANTHER" id="PTHR34293:SF1">
    <property type="entry name" value="HTH-TYPE TRANSCRIPTIONAL REGULATOR TRMBL2"/>
    <property type="match status" value="1"/>
</dbReference>
<reference evidence="2 3" key="1">
    <citation type="submission" date="2023-11" db="EMBL/GenBank/DDBJ databases">
        <title>Novel species in genus Nocardioides.</title>
        <authorList>
            <person name="Zhou H."/>
        </authorList>
    </citation>
    <scope>NUCLEOTIDE SEQUENCE [LARGE SCALE GENOMIC DNA]</scope>
    <source>
        <strain evidence="2 3">S-58</strain>
    </source>
</reference>
<proteinExistence type="predicted"/>
<sequence>METGGQVVLEELGIAPDVERVYRALLGRPHTTAAVLAGALGRSRHEVGRGLATLVELGLAIRSDDATFVAAPPAIALGALLNERRDGLRLVEQALATMAEEHRAAMTGRDIGELIEVVTGVDAVRHRFHQVQQAASRELRMFVTAPFVAVPPGENRAEAAAVDRGVAIRVVLDTAVLAEPGAVEEAEDSLRNGLQVRVVDALPIKLVIADAELALVPLGLGGEPGAVLLQRSGLLAALDALFESTWRHAYPLVLPDHADDPDGAPLGPDRPEAGPTALDRQVLSLMLAGVSDQAVASQLGLSLRTVQRRLRHLQDLAGVRSRIQLGWYAARHGWA</sequence>
<dbReference type="Gene3D" id="1.10.10.10">
    <property type="entry name" value="Winged helix-like DNA-binding domain superfamily/Winged helix DNA-binding domain"/>
    <property type="match status" value="2"/>
</dbReference>
<dbReference type="InterPro" id="IPR016032">
    <property type="entry name" value="Sig_transdc_resp-reg_C-effctor"/>
</dbReference>
<dbReference type="Proteomes" id="UP001291999">
    <property type="component" value="Unassembled WGS sequence"/>
</dbReference>
<gene>
    <name evidence="2" type="ORF">SFC79_10350</name>
</gene>
<feature type="domain" description="HTH luxR-type" evidence="1">
    <location>
        <begin position="271"/>
        <end position="333"/>
    </location>
</feature>
<organism evidence="2 3">
    <name type="scientific">Nocardioides renjunii</name>
    <dbReference type="NCBI Taxonomy" id="3095075"/>
    <lineage>
        <taxon>Bacteria</taxon>
        <taxon>Bacillati</taxon>
        <taxon>Actinomycetota</taxon>
        <taxon>Actinomycetes</taxon>
        <taxon>Propionibacteriales</taxon>
        <taxon>Nocardioidaceae</taxon>
        <taxon>Nocardioides</taxon>
    </lineage>
</organism>
<dbReference type="RefSeq" id="WP_322424276.1">
    <property type="nucleotide sequence ID" value="NZ_JAXQPW010000002.1"/>
</dbReference>
<dbReference type="InterPro" id="IPR051797">
    <property type="entry name" value="TrmB-like"/>
</dbReference>